<sequence>MARVCGDIAMNLKRKCREEYLARKRAEEEDKSSGSSSESKDEGNLEVNMWMFDMYYAQRRRLVAEAEKNKASCSE</sequence>
<accession>A0ABD0KA88</accession>
<evidence type="ECO:0000313" key="2">
    <source>
        <dbReference type="Proteomes" id="UP001519460"/>
    </source>
</evidence>
<evidence type="ECO:0000313" key="1">
    <source>
        <dbReference type="EMBL" id="KAK7484018.1"/>
    </source>
</evidence>
<keyword evidence="2" id="KW-1185">Reference proteome</keyword>
<evidence type="ECO:0008006" key="3">
    <source>
        <dbReference type="Google" id="ProtNLM"/>
    </source>
</evidence>
<name>A0ABD0KA88_9CAEN</name>
<reference evidence="1 2" key="1">
    <citation type="journal article" date="2023" name="Sci. Data">
        <title>Genome assembly of the Korean intertidal mud-creeper Batillaria attramentaria.</title>
        <authorList>
            <person name="Patra A.K."/>
            <person name="Ho P.T."/>
            <person name="Jun S."/>
            <person name="Lee S.J."/>
            <person name="Kim Y."/>
            <person name="Won Y.J."/>
        </authorList>
    </citation>
    <scope>NUCLEOTIDE SEQUENCE [LARGE SCALE GENOMIC DNA]</scope>
    <source>
        <strain evidence="1">Wonlab-2016</strain>
    </source>
</reference>
<comment type="caution">
    <text evidence="1">The sequence shown here is derived from an EMBL/GenBank/DDBJ whole genome shotgun (WGS) entry which is preliminary data.</text>
</comment>
<proteinExistence type="predicted"/>
<dbReference type="AlphaFoldDB" id="A0ABD0KA88"/>
<dbReference type="Proteomes" id="UP001519460">
    <property type="component" value="Unassembled WGS sequence"/>
</dbReference>
<protein>
    <recommendedName>
        <fullName evidence="3">COX assembly mitochondrial protein</fullName>
    </recommendedName>
</protein>
<gene>
    <name evidence="1" type="ORF">BaRGS_00024753</name>
</gene>
<organism evidence="1 2">
    <name type="scientific">Batillaria attramentaria</name>
    <dbReference type="NCBI Taxonomy" id="370345"/>
    <lineage>
        <taxon>Eukaryota</taxon>
        <taxon>Metazoa</taxon>
        <taxon>Spiralia</taxon>
        <taxon>Lophotrochozoa</taxon>
        <taxon>Mollusca</taxon>
        <taxon>Gastropoda</taxon>
        <taxon>Caenogastropoda</taxon>
        <taxon>Sorbeoconcha</taxon>
        <taxon>Cerithioidea</taxon>
        <taxon>Batillariidae</taxon>
        <taxon>Batillaria</taxon>
    </lineage>
</organism>
<dbReference type="EMBL" id="JACVVK020000217">
    <property type="protein sequence ID" value="KAK7484018.1"/>
    <property type="molecule type" value="Genomic_DNA"/>
</dbReference>